<dbReference type="EMBL" id="LK032359">
    <property type="protein sequence ID" value="CDY35732.1"/>
    <property type="molecule type" value="Genomic_DNA"/>
</dbReference>
<proteinExistence type="predicted"/>
<keyword evidence="2" id="KW-1185">Reference proteome</keyword>
<dbReference type="PaxDb" id="3708-A0A078HD27"/>
<dbReference type="AlphaFoldDB" id="A0A078HD27"/>
<dbReference type="Gramene" id="CDY35732">
    <property type="protein sequence ID" value="CDY35732"/>
    <property type="gene ID" value="GSBRNA2T00059161001"/>
</dbReference>
<accession>A0A078HD27</accession>
<sequence>MSFSFTQTSICQKPLLPITIFKTKNWCNPLIFVLLCQSCCNGAIQGDGGSFRQRTFLSCRFTDERRGREKIQYCEEYWRGMHTRG</sequence>
<organism evidence="1 2">
    <name type="scientific">Brassica napus</name>
    <name type="common">Rape</name>
    <dbReference type="NCBI Taxonomy" id="3708"/>
    <lineage>
        <taxon>Eukaryota</taxon>
        <taxon>Viridiplantae</taxon>
        <taxon>Streptophyta</taxon>
        <taxon>Embryophyta</taxon>
        <taxon>Tracheophyta</taxon>
        <taxon>Spermatophyta</taxon>
        <taxon>Magnoliopsida</taxon>
        <taxon>eudicotyledons</taxon>
        <taxon>Gunneridae</taxon>
        <taxon>Pentapetalae</taxon>
        <taxon>rosids</taxon>
        <taxon>malvids</taxon>
        <taxon>Brassicales</taxon>
        <taxon>Brassicaceae</taxon>
        <taxon>Brassiceae</taxon>
        <taxon>Brassica</taxon>
    </lineage>
</organism>
<gene>
    <name evidence="1" type="primary">BnaC03g58530D</name>
    <name evidence="1" type="ORF">GSBRNA2T00059161001</name>
</gene>
<evidence type="ECO:0000313" key="2">
    <source>
        <dbReference type="Proteomes" id="UP000028999"/>
    </source>
</evidence>
<dbReference type="Proteomes" id="UP000028999">
    <property type="component" value="Unassembled WGS sequence"/>
</dbReference>
<evidence type="ECO:0000313" key="1">
    <source>
        <dbReference type="EMBL" id="CDY35732.1"/>
    </source>
</evidence>
<protein>
    <submittedName>
        <fullName evidence="1">BnaC03g58530D protein</fullName>
    </submittedName>
</protein>
<name>A0A078HD27_BRANA</name>
<reference evidence="1 2" key="1">
    <citation type="journal article" date="2014" name="Science">
        <title>Plant genetics. Early allopolyploid evolution in the post-Neolithic Brassica napus oilseed genome.</title>
        <authorList>
            <person name="Chalhoub B."/>
            <person name="Denoeud F."/>
            <person name="Liu S."/>
            <person name="Parkin I.A."/>
            <person name="Tang H."/>
            <person name="Wang X."/>
            <person name="Chiquet J."/>
            <person name="Belcram H."/>
            <person name="Tong C."/>
            <person name="Samans B."/>
            <person name="Correa M."/>
            <person name="Da Silva C."/>
            <person name="Just J."/>
            <person name="Falentin C."/>
            <person name="Koh C.S."/>
            <person name="Le Clainche I."/>
            <person name="Bernard M."/>
            <person name="Bento P."/>
            <person name="Noel B."/>
            <person name="Labadie K."/>
            <person name="Alberti A."/>
            <person name="Charles M."/>
            <person name="Arnaud D."/>
            <person name="Guo H."/>
            <person name="Daviaud C."/>
            <person name="Alamery S."/>
            <person name="Jabbari K."/>
            <person name="Zhao M."/>
            <person name="Edger P.P."/>
            <person name="Chelaifa H."/>
            <person name="Tack D."/>
            <person name="Lassalle G."/>
            <person name="Mestiri I."/>
            <person name="Schnel N."/>
            <person name="Le Paslier M.C."/>
            <person name="Fan G."/>
            <person name="Renault V."/>
            <person name="Bayer P.E."/>
            <person name="Golicz A.A."/>
            <person name="Manoli S."/>
            <person name="Lee T.H."/>
            <person name="Thi V.H."/>
            <person name="Chalabi S."/>
            <person name="Hu Q."/>
            <person name="Fan C."/>
            <person name="Tollenaere R."/>
            <person name="Lu Y."/>
            <person name="Battail C."/>
            <person name="Shen J."/>
            <person name="Sidebottom C.H."/>
            <person name="Wang X."/>
            <person name="Canaguier A."/>
            <person name="Chauveau A."/>
            <person name="Berard A."/>
            <person name="Deniot G."/>
            <person name="Guan M."/>
            <person name="Liu Z."/>
            <person name="Sun F."/>
            <person name="Lim Y.P."/>
            <person name="Lyons E."/>
            <person name="Town C.D."/>
            <person name="Bancroft I."/>
            <person name="Wang X."/>
            <person name="Meng J."/>
            <person name="Ma J."/>
            <person name="Pires J.C."/>
            <person name="King G.J."/>
            <person name="Brunel D."/>
            <person name="Delourme R."/>
            <person name="Renard M."/>
            <person name="Aury J.M."/>
            <person name="Adams K.L."/>
            <person name="Batley J."/>
            <person name="Snowdon R.J."/>
            <person name="Tost J."/>
            <person name="Edwards D."/>
            <person name="Zhou Y."/>
            <person name="Hua W."/>
            <person name="Sharpe A.G."/>
            <person name="Paterson A.H."/>
            <person name="Guan C."/>
            <person name="Wincker P."/>
        </authorList>
    </citation>
    <scope>NUCLEOTIDE SEQUENCE [LARGE SCALE GENOMIC DNA]</scope>
    <source>
        <strain evidence="2">cv. Darmor-bzh</strain>
    </source>
</reference>